<sequence length="292" mass="31506">MGQQGVFSPDSQCWPQCPCVALGGAVLQADGRNRCVRLFPSCPTPEVAASQQYFSRGGFPKMNFLSRRLLSPGARSKAHGSGPELNKLFVHFLSPVDRANLLSSASSSSSLSQQEVATKIKQTHRLTVLLKHCSEQLLAEYVRHQGEPFSSPDFQPPAMAVPGLPSPSIPPEAWLALSDGKRLWHLTAAYATLPGLLGSVRRQQAELNPLASELHRQLEAAARQCLGLAGNLERIMGALGLPGPPPPSSSLGGPPTSAFLAKLSGYHVCRLHRDWAMRSHEALGLLRTKYPL</sequence>
<dbReference type="GO" id="GO:0005127">
    <property type="term" value="F:ciliary neurotrophic factor receptor binding"/>
    <property type="evidence" value="ECO:0007669"/>
    <property type="project" value="InterPro"/>
</dbReference>
<gene>
    <name evidence="5" type="primary">CTF1</name>
</gene>
<protein>
    <submittedName>
        <fullName evidence="5">Cardiotrophin 1</fullName>
    </submittedName>
</protein>
<dbReference type="AlphaFoldDB" id="A0A674KAY4"/>
<evidence type="ECO:0000256" key="1">
    <source>
        <dbReference type="ARBA" id="ARBA00004613"/>
    </source>
</evidence>
<keyword evidence="4" id="KW-0964">Secreted</keyword>
<name>A0A674KAY4_9SAUR</name>
<accession>A0A674KAY4</accession>
<evidence type="ECO:0000256" key="2">
    <source>
        <dbReference type="ARBA" id="ARBA00007432"/>
    </source>
</evidence>
<dbReference type="PANTHER" id="PTHR21353:SF2">
    <property type="entry name" value="CARDIOTROPHIN-1"/>
    <property type="match status" value="1"/>
</dbReference>
<evidence type="ECO:0000256" key="4">
    <source>
        <dbReference type="ARBA" id="ARBA00022525"/>
    </source>
</evidence>
<evidence type="ECO:0000313" key="6">
    <source>
        <dbReference type="Proteomes" id="UP000472274"/>
    </source>
</evidence>
<dbReference type="Pfam" id="PF01110">
    <property type="entry name" value="CNTF"/>
    <property type="match status" value="1"/>
</dbReference>
<keyword evidence="6" id="KW-1185">Reference proteome</keyword>
<comment type="subcellular location">
    <subcellularLocation>
        <location evidence="1">Secreted</location>
    </subcellularLocation>
</comment>
<dbReference type="GO" id="GO:0043524">
    <property type="term" value="P:negative regulation of neuron apoptotic process"/>
    <property type="evidence" value="ECO:0007669"/>
    <property type="project" value="InterPro"/>
</dbReference>
<dbReference type="GO" id="GO:0005615">
    <property type="term" value="C:extracellular space"/>
    <property type="evidence" value="ECO:0007669"/>
    <property type="project" value="UniProtKB-KW"/>
</dbReference>
<keyword evidence="3" id="KW-0202">Cytokine</keyword>
<dbReference type="GO" id="GO:0070120">
    <property type="term" value="P:ciliary neurotrophic factor-mediated signaling pathway"/>
    <property type="evidence" value="ECO:0007669"/>
    <property type="project" value="InterPro"/>
</dbReference>
<evidence type="ECO:0000313" key="5">
    <source>
        <dbReference type="Ensembl" id="ENSTMTP00000029592.1"/>
    </source>
</evidence>
<dbReference type="InterPro" id="IPR000151">
    <property type="entry name" value="Ciliary_neurotrophic_fac_CNTF"/>
</dbReference>
<dbReference type="PANTHER" id="PTHR21353">
    <property type="match status" value="1"/>
</dbReference>
<dbReference type="InParanoid" id="A0A674KAY4"/>
<dbReference type="Gene3D" id="1.20.1250.10">
    <property type="match status" value="1"/>
</dbReference>
<evidence type="ECO:0000256" key="3">
    <source>
        <dbReference type="ARBA" id="ARBA00022514"/>
    </source>
</evidence>
<dbReference type="GeneTree" id="ENSGT00510000048856"/>
<organism evidence="5 6">
    <name type="scientific">Terrapene triunguis</name>
    <name type="common">Three-toed box turtle</name>
    <dbReference type="NCBI Taxonomy" id="2587831"/>
    <lineage>
        <taxon>Eukaryota</taxon>
        <taxon>Metazoa</taxon>
        <taxon>Chordata</taxon>
        <taxon>Craniata</taxon>
        <taxon>Vertebrata</taxon>
        <taxon>Euteleostomi</taxon>
        <taxon>Archelosauria</taxon>
        <taxon>Testudinata</taxon>
        <taxon>Testudines</taxon>
        <taxon>Cryptodira</taxon>
        <taxon>Durocryptodira</taxon>
        <taxon>Testudinoidea</taxon>
        <taxon>Emydidae</taxon>
        <taxon>Terrapene</taxon>
    </lineage>
</organism>
<reference evidence="5" key="2">
    <citation type="submission" date="2025-09" db="UniProtKB">
        <authorList>
            <consortium name="Ensembl"/>
        </authorList>
    </citation>
    <scope>IDENTIFICATION</scope>
</reference>
<dbReference type="GO" id="GO:0005125">
    <property type="term" value="F:cytokine activity"/>
    <property type="evidence" value="ECO:0007669"/>
    <property type="project" value="UniProtKB-KW"/>
</dbReference>
<comment type="similarity">
    <text evidence="2">Belongs to the IL-6 superfamily.</text>
</comment>
<dbReference type="Proteomes" id="UP000472274">
    <property type="component" value="Unplaced"/>
</dbReference>
<dbReference type="InterPro" id="IPR001581">
    <property type="entry name" value="Leukemia_IF/oncostatin"/>
</dbReference>
<dbReference type="InterPro" id="IPR009079">
    <property type="entry name" value="4_helix_cytokine-like_core"/>
</dbReference>
<reference evidence="5" key="1">
    <citation type="submission" date="2025-08" db="UniProtKB">
        <authorList>
            <consortium name="Ensembl"/>
        </authorList>
    </citation>
    <scope>IDENTIFICATION</scope>
</reference>
<dbReference type="Ensembl" id="ENSTMTT00000030674.1">
    <property type="protein sequence ID" value="ENSTMTP00000029592.1"/>
    <property type="gene ID" value="ENSTMTG00000021411.1"/>
</dbReference>
<dbReference type="InterPro" id="IPR010681">
    <property type="entry name" value="PRF/CT"/>
</dbReference>
<dbReference type="SUPFAM" id="SSF47266">
    <property type="entry name" value="4-helical cytokines"/>
    <property type="match status" value="1"/>
</dbReference>
<dbReference type="GO" id="GO:0006955">
    <property type="term" value="P:immune response"/>
    <property type="evidence" value="ECO:0007669"/>
    <property type="project" value="InterPro"/>
</dbReference>
<proteinExistence type="inferred from homology"/>
<dbReference type="SMART" id="SM00080">
    <property type="entry name" value="LIF_OSM"/>
    <property type="match status" value="1"/>
</dbReference>